<feature type="domain" description="Probable histone-arginine methyltransferase CARM1-like N-terminal PH" evidence="1">
    <location>
        <begin position="70"/>
        <end position="125"/>
    </location>
</feature>
<name>A0AAP0EIE1_9MAGN</name>
<gene>
    <name evidence="2" type="ORF">Sjap_024260</name>
</gene>
<evidence type="ECO:0000313" key="2">
    <source>
        <dbReference type="EMBL" id="KAK9091083.1"/>
    </source>
</evidence>
<comment type="caution">
    <text evidence="2">The sequence shown here is derived from an EMBL/GenBank/DDBJ whole genome shotgun (WGS) entry which is preliminary data.</text>
</comment>
<evidence type="ECO:0000313" key="3">
    <source>
        <dbReference type="Proteomes" id="UP001417504"/>
    </source>
</evidence>
<keyword evidence="3" id="KW-1185">Reference proteome</keyword>
<evidence type="ECO:0000259" key="1">
    <source>
        <dbReference type="Pfam" id="PF25350"/>
    </source>
</evidence>
<dbReference type="AlphaFoldDB" id="A0AAP0EIE1"/>
<dbReference type="EMBL" id="JBBNAE010000010">
    <property type="protein sequence ID" value="KAK9091083.1"/>
    <property type="molecule type" value="Genomic_DNA"/>
</dbReference>
<protein>
    <recommendedName>
        <fullName evidence="1">Probable histone-arginine methyltransferase CARM1-like N-terminal PH domain-containing protein</fullName>
    </recommendedName>
</protein>
<dbReference type="Proteomes" id="UP001417504">
    <property type="component" value="Unassembled WGS sequence"/>
</dbReference>
<dbReference type="InterPro" id="IPR057622">
    <property type="entry name" value="CARM1-like_PH"/>
</dbReference>
<reference evidence="2 3" key="1">
    <citation type="submission" date="2024-01" db="EMBL/GenBank/DDBJ databases">
        <title>Genome assemblies of Stephania.</title>
        <authorList>
            <person name="Yang L."/>
        </authorList>
    </citation>
    <scope>NUCLEOTIDE SEQUENCE [LARGE SCALE GENOMIC DNA]</scope>
    <source>
        <strain evidence="2">QJT</strain>
        <tissue evidence="2">Leaf</tissue>
    </source>
</reference>
<accession>A0AAP0EIE1</accession>
<dbReference type="Pfam" id="PF25350">
    <property type="entry name" value="PH_PRMT_N"/>
    <property type="match status" value="1"/>
</dbReference>
<proteinExistence type="predicted"/>
<organism evidence="2 3">
    <name type="scientific">Stephania japonica</name>
    <dbReference type="NCBI Taxonomy" id="461633"/>
    <lineage>
        <taxon>Eukaryota</taxon>
        <taxon>Viridiplantae</taxon>
        <taxon>Streptophyta</taxon>
        <taxon>Embryophyta</taxon>
        <taxon>Tracheophyta</taxon>
        <taxon>Spermatophyta</taxon>
        <taxon>Magnoliopsida</taxon>
        <taxon>Ranunculales</taxon>
        <taxon>Menispermaceae</taxon>
        <taxon>Menispermoideae</taxon>
        <taxon>Cissampelideae</taxon>
        <taxon>Stephania</taxon>
    </lineage>
</organism>
<sequence length="157" mass="17311">MSHASLSLFLANCSLNHIDLLSSSSLSQIPNLAIRFSSSSSLQNLNFSRANPRFEDSSIEGLLGQKLNWHEFSLVSVSMLPFLKESGEAAVAARFVFESGTAQLKFHHEAELSNVVVCVDLRSAQRMQMFVDSHIELEKLKGAAKYSSHSTPHTCLN</sequence>